<reference evidence="3 4" key="1">
    <citation type="submission" date="2024-10" db="EMBL/GenBank/DDBJ databases">
        <authorList>
            <person name="Kim D."/>
        </authorList>
    </citation>
    <scope>NUCLEOTIDE SEQUENCE [LARGE SCALE GENOMIC DNA]</scope>
    <source>
        <strain evidence="3">BH-2024</strain>
    </source>
</reference>
<comment type="caution">
    <text evidence="3">The sequence shown here is derived from an EMBL/GenBank/DDBJ whole genome shotgun (WGS) entry which is preliminary data.</text>
</comment>
<name>A0ABD2L3C3_9BILA</name>
<keyword evidence="4" id="KW-1185">Reference proteome</keyword>
<dbReference type="AlphaFoldDB" id="A0ABD2L3C3"/>
<evidence type="ECO:0000313" key="2">
    <source>
        <dbReference type="EMBL" id="KAL3109714.1"/>
    </source>
</evidence>
<evidence type="ECO:0000313" key="4">
    <source>
        <dbReference type="Proteomes" id="UP001620626"/>
    </source>
</evidence>
<accession>A0ABD2L3C3</accession>
<dbReference type="EMBL" id="JBICBT010000558">
    <property type="protein sequence ID" value="KAL3109717.1"/>
    <property type="molecule type" value="Genomic_DNA"/>
</dbReference>
<sequence>MFLNVFFQEKIWRRDGQKTRRGELGGGELAAASWAVPPSPAAPETPKEPPTQAQEVPPPAAPETPKEPPTQAQEVPPPAATETPKEPPTQAQEVPPTRLQPRSVPINSFKDVLPVLREMLDQLHHPIIESSFFLTLII</sequence>
<evidence type="ECO:0000256" key="1">
    <source>
        <dbReference type="SAM" id="MobiDB-lite"/>
    </source>
</evidence>
<dbReference type="EMBL" id="JBICBT010000558">
    <property type="protein sequence ID" value="KAL3109714.1"/>
    <property type="molecule type" value="Genomic_DNA"/>
</dbReference>
<feature type="region of interest" description="Disordered" evidence="1">
    <location>
        <begin position="14"/>
        <end position="106"/>
    </location>
</feature>
<dbReference type="Proteomes" id="UP001620626">
    <property type="component" value="Unassembled WGS sequence"/>
</dbReference>
<proteinExistence type="predicted"/>
<organism evidence="3 4">
    <name type="scientific">Heterodera trifolii</name>
    <dbReference type="NCBI Taxonomy" id="157864"/>
    <lineage>
        <taxon>Eukaryota</taxon>
        <taxon>Metazoa</taxon>
        <taxon>Ecdysozoa</taxon>
        <taxon>Nematoda</taxon>
        <taxon>Chromadorea</taxon>
        <taxon>Rhabditida</taxon>
        <taxon>Tylenchina</taxon>
        <taxon>Tylenchomorpha</taxon>
        <taxon>Tylenchoidea</taxon>
        <taxon>Heteroderidae</taxon>
        <taxon>Heteroderinae</taxon>
        <taxon>Heterodera</taxon>
    </lineage>
</organism>
<protein>
    <submittedName>
        <fullName evidence="3">Uncharacterized protein</fullName>
    </submittedName>
</protein>
<feature type="compositionally biased region" description="Basic and acidic residues" evidence="1">
    <location>
        <begin position="14"/>
        <end position="23"/>
    </location>
</feature>
<evidence type="ECO:0000313" key="3">
    <source>
        <dbReference type="EMBL" id="KAL3109717.1"/>
    </source>
</evidence>
<gene>
    <name evidence="2" type="ORF">niasHT_018125</name>
    <name evidence="3" type="ORF">niasHT_018128</name>
</gene>